<dbReference type="eggNOG" id="ENOG502TGFE">
    <property type="taxonomic scope" value="Eukaryota"/>
</dbReference>
<gene>
    <name evidence="2" type="ORF">CAEBREN_30375</name>
</gene>
<sequence>MGVTKKENENSEKEEIEIYVKCHLEDHMESSAEEKWHVEADHVVRLVNHKDKNKNICVRGSGTFNKEKEQAMAGTIDITDLSEDFLRNDELTFDVEIGVKSAEGLVKTADFSVKTPDANAVLTVGKDKFYVDKEVSRCKTEVVYYKETSGSLQEIICFQRDVEQGRSRKGQE</sequence>
<evidence type="ECO:0000259" key="1">
    <source>
        <dbReference type="Pfam" id="PF00917"/>
    </source>
</evidence>
<proteinExistence type="predicted"/>
<dbReference type="InterPro" id="IPR008974">
    <property type="entry name" value="TRAF-like"/>
</dbReference>
<protein>
    <recommendedName>
        <fullName evidence="1">MATH domain-containing protein</fullName>
    </recommendedName>
</protein>
<dbReference type="Pfam" id="PF00917">
    <property type="entry name" value="MATH"/>
    <property type="match status" value="1"/>
</dbReference>
<dbReference type="InterPro" id="IPR002083">
    <property type="entry name" value="MATH/TRAF_dom"/>
</dbReference>
<feature type="domain" description="MATH" evidence="1">
    <location>
        <begin position="12"/>
        <end position="97"/>
    </location>
</feature>
<keyword evidence="3" id="KW-1185">Reference proteome</keyword>
<dbReference type="InParanoid" id="G0PMR2"/>
<dbReference type="Gene3D" id="2.60.210.10">
    <property type="entry name" value="Apoptosis, Tumor Necrosis Factor Receptor Associated Protein 2, Chain A"/>
    <property type="match status" value="1"/>
</dbReference>
<dbReference type="SUPFAM" id="SSF49599">
    <property type="entry name" value="TRAF domain-like"/>
    <property type="match status" value="1"/>
</dbReference>
<evidence type="ECO:0000313" key="3">
    <source>
        <dbReference type="Proteomes" id="UP000008068"/>
    </source>
</evidence>
<dbReference type="OrthoDB" id="5797254at2759"/>
<dbReference type="PANTHER" id="PTHR47022">
    <property type="entry name" value="BTB AND MATH DOMAIN-CONTAINING PROTEIN 36-RELATED"/>
    <property type="match status" value="1"/>
</dbReference>
<dbReference type="Proteomes" id="UP000008068">
    <property type="component" value="Unassembled WGS sequence"/>
</dbReference>
<dbReference type="EMBL" id="GL381490">
    <property type="protein sequence ID" value="EGT38402.1"/>
    <property type="molecule type" value="Genomic_DNA"/>
</dbReference>
<name>G0PMR2_CAEBE</name>
<organism evidence="3">
    <name type="scientific">Caenorhabditis brenneri</name>
    <name type="common">Nematode worm</name>
    <dbReference type="NCBI Taxonomy" id="135651"/>
    <lineage>
        <taxon>Eukaryota</taxon>
        <taxon>Metazoa</taxon>
        <taxon>Ecdysozoa</taxon>
        <taxon>Nematoda</taxon>
        <taxon>Chromadorea</taxon>
        <taxon>Rhabditida</taxon>
        <taxon>Rhabditina</taxon>
        <taxon>Rhabditomorpha</taxon>
        <taxon>Rhabditoidea</taxon>
        <taxon>Rhabditidae</taxon>
        <taxon>Peloderinae</taxon>
        <taxon>Caenorhabditis</taxon>
    </lineage>
</organism>
<reference evidence="3" key="1">
    <citation type="submission" date="2011-07" db="EMBL/GenBank/DDBJ databases">
        <authorList>
            <consortium name="Caenorhabditis brenneri Sequencing and Analysis Consortium"/>
            <person name="Wilson R.K."/>
        </authorList>
    </citation>
    <scope>NUCLEOTIDE SEQUENCE [LARGE SCALE GENOMIC DNA]</scope>
    <source>
        <strain evidence="3">PB2801</strain>
    </source>
</reference>
<dbReference type="PANTHER" id="PTHR47022:SF1">
    <property type="entry name" value="BTB AND MATH DOMAIN-CONTAINING PROTEIN 36-RELATED"/>
    <property type="match status" value="1"/>
</dbReference>
<dbReference type="HOGENOM" id="CLU_1556620_0_0_1"/>
<dbReference type="AlphaFoldDB" id="G0PMR2"/>
<accession>G0PMR2</accession>
<evidence type="ECO:0000313" key="2">
    <source>
        <dbReference type="EMBL" id="EGT38402.1"/>
    </source>
</evidence>
<dbReference type="CDD" id="cd00121">
    <property type="entry name" value="MATH"/>
    <property type="match status" value="1"/>
</dbReference>